<evidence type="ECO:0000313" key="12">
    <source>
        <dbReference type="Proteomes" id="UP000029273"/>
    </source>
</evidence>
<dbReference type="Pfam" id="PF06429">
    <property type="entry name" value="Flg_bbr_C"/>
    <property type="match status" value="1"/>
</dbReference>
<feature type="domain" description="Flagellar hook-associated protein FlgK helical" evidence="10">
    <location>
        <begin position="94"/>
        <end position="328"/>
    </location>
</feature>
<dbReference type="SUPFAM" id="SSF64518">
    <property type="entry name" value="Phase 1 flagellin"/>
    <property type="match status" value="2"/>
</dbReference>
<feature type="domain" description="Flagellar hook-associated protein 1 D2-like" evidence="9">
    <location>
        <begin position="340"/>
        <end position="418"/>
    </location>
</feature>
<proteinExistence type="inferred from homology"/>
<sequence length="638" mass="65482">MATDILGVGTSALLAFQQALQTTSQNISNVNTPGYSRQRIDLSSTLPQSAGNYFLGRGVQVTGVQRIFSGVVNSQVNDATAANARYQTYSQYASQVDNLLADASAGLQPAVQSFFNAVQGVANSPASIPARQTLISQGGQLTARFNSLYSQINQANGQINGQLTSEVNTVNQLATQIAQLNKQIVAASNSSNPVGQPNDLLDQRDALLNQLSKSVNVSTVTQSDGSVNVMIGTGQALVVGTATTQLGLAPTSGDPNQLNLVFKTANGDIPVANVNPGGNIGGLLDARNQVVVPAENALGQLAISVGQAFNAQQKLGVDLTGTLGQNFFNVPGPSVYAGAANAAGSGLPAVTVSNVSQLTAKDYQLSYNGTAWTLQAAGSNQPITMTGAGTSANPYVADGLSIVVPTTVSAGDAYTIEPTRYAARDISMAMSDPRLVAAAAPVVSAANQTNTGTATITAPQVSATGVTNPNLRDPVTITFNNPPTTYTLTDATTGTSVTQAYNTAGTTVSYNGWQATLGGTAKAGDTFTVTPSGPGDNGNALALANIQQNKFMNGSTASIGDVYNQLVANVGNETQGAKSNASNQQALLNQSTSLQQSISGVNLDQEAANLVRYQQAYQASAKVITTANTLFQSLLNAV</sequence>
<dbReference type="PANTHER" id="PTHR30033:SF1">
    <property type="entry name" value="FLAGELLAR HOOK-ASSOCIATED PROTEIN 1"/>
    <property type="match status" value="1"/>
</dbReference>
<dbReference type="PRINTS" id="PR01005">
    <property type="entry name" value="FLGHOOKAP1"/>
</dbReference>
<evidence type="ECO:0000313" key="11">
    <source>
        <dbReference type="EMBL" id="OBS09838.1"/>
    </source>
</evidence>
<dbReference type="RefSeq" id="WP_038089711.1">
    <property type="nucleotide sequence ID" value="NZ_JQSG02000002.1"/>
</dbReference>
<dbReference type="GO" id="GO:0005198">
    <property type="term" value="F:structural molecule activity"/>
    <property type="evidence" value="ECO:0007669"/>
    <property type="project" value="InterPro"/>
</dbReference>
<feature type="domain" description="Flagellar basal body rod protein N-terminal" evidence="7">
    <location>
        <begin position="8"/>
        <end position="35"/>
    </location>
</feature>
<comment type="subcellular location">
    <subcellularLocation>
        <location evidence="1">Bacterial flagellum</location>
    </subcellularLocation>
    <subcellularLocation>
        <location evidence="2">Secreted</location>
    </subcellularLocation>
</comment>
<evidence type="ECO:0000259" key="10">
    <source>
        <dbReference type="Pfam" id="PF22638"/>
    </source>
</evidence>
<dbReference type="OrthoDB" id="9802553at2"/>
<comment type="similarity">
    <text evidence="3">Belongs to the flagella basal body rod proteins family.</text>
</comment>
<evidence type="ECO:0000259" key="9">
    <source>
        <dbReference type="Pfam" id="PF21158"/>
    </source>
</evidence>
<keyword evidence="11" id="KW-0966">Cell projection</keyword>
<gene>
    <name evidence="11" type="ORF">Thpro_020888</name>
</gene>
<evidence type="ECO:0000259" key="7">
    <source>
        <dbReference type="Pfam" id="PF00460"/>
    </source>
</evidence>
<reference evidence="11 12" key="1">
    <citation type="journal article" date="2014" name="Genome Announc.">
        <title>Draft Genome Sequence of the Iron-Oxidizing, Acidophilic, and Halotolerant 'Thiobacillus prosperus' Type Strain DSM 5130.</title>
        <authorList>
            <person name="Ossandon F.J."/>
            <person name="Cardenas J.P."/>
            <person name="Corbett M."/>
            <person name="Quatrini R."/>
            <person name="Holmes D.S."/>
            <person name="Watkin E."/>
        </authorList>
    </citation>
    <scope>NUCLEOTIDE SEQUENCE [LARGE SCALE GENOMIC DNA]</scope>
    <source>
        <strain evidence="11 12">DSM 5130</strain>
    </source>
</reference>
<keyword evidence="5" id="KW-0964">Secreted</keyword>
<dbReference type="GO" id="GO:0009424">
    <property type="term" value="C:bacterial-type flagellum hook"/>
    <property type="evidence" value="ECO:0007669"/>
    <property type="project" value="InterPro"/>
</dbReference>
<dbReference type="Pfam" id="PF22638">
    <property type="entry name" value="FlgK_D1"/>
    <property type="match status" value="1"/>
</dbReference>
<evidence type="ECO:0000256" key="2">
    <source>
        <dbReference type="ARBA" id="ARBA00004613"/>
    </source>
</evidence>
<accession>A0A1A6C5K0</accession>
<dbReference type="Pfam" id="PF21158">
    <property type="entry name" value="flgK_1st_1"/>
    <property type="match status" value="1"/>
</dbReference>
<name>A0A1A6C5K0_9GAMM</name>
<dbReference type="InterPro" id="IPR049119">
    <property type="entry name" value="FlgK_D2-like"/>
</dbReference>
<evidence type="ECO:0000256" key="4">
    <source>
        <dbReference type="ARBA" id="ARBA00016244"/>
    </source>
</evidence>
<evidence type="ECO:0000256" key="1">
    <source>
        <dbReference type="ARBA" id="ARBA00004365"/>
    </source>
</evidence>
<keyword evidence="11" id="KW-0282">Flagellum</keyword>
<organism evidence="11 12">
    <name type="scientific">Acidihalobacter prosperus</name>
    <dbReference type="NCBI Taxonomy" id="160660"/>
    <lineage>
        <taxon>Bacteria</taxon>
        <taxon>Pseudomonadati</taxon>
        <taxon>Pseudomonadota</taxon>
        <taxon>Gammaproteobacteria</taxon>
        <taxon>Chromatiales</taxon>
        <taxon>Ectothiorhodospiraceae</taxon>
        <taxon>Acidihalobacter</taxon>
    </lineage>
</organism>
<evidence type="ECO:0000256" key="5">
    <source>
        <dbReference type="ARBA" id="ARBA00022525"/>
    </source>
</evidence>
<dbReference type="NCBIfam" id="TIGR02492">
    <property type="entry name" value="flgK_ends"/>
    <property type="match status" value="1"/>
</dbReference>
<keyword evidence="6" id="KW-0975">Bacterial flagellum</keyword>
<dbReference type="InterPro" id="IPR001444">
    <property type="entry name" value="Flag_bb_rod_N"/>
</dbReference>
<evidence type="ECO:0000259" key="8">
    <source>
        <dbReference type="Pfam" id="PF06429"/>
    </source>
</evidence>
<feature type="domain" description="Flagellar basal-body/hook protein C-terminal" evidence="8">
    <location>
        <begin position="598"/>
        <end position="636"/>
    </location>
</feature>
<evidence type="ECO:0000256" key="6">
    <source>
        <dbReference type="ARBA" id="ARBA00023143"/>
    </source>
</evidence>
<dbReference type="GO" id="GO:0044780">
    <property type="term" value="P:bacterial-type flagellum assembly"/>
    <property type="evidence" value="ECO:0007669"/>
    <property type="project" value="InterPro"/>
</dbReference>
<dbReference type="InterPro" id="IPR053927">
    <property type="entry name" value="FlgK_helical"/>
</dbReference>
<dbReference type="InterPro" id="IPR010930">
    <property type="entry name" value="Flg_bb/hook_C_dom"/>
</dbReference>
<dbReference type="EMBL" id="JQSG02000002">
    <property type="protein sequence ID" value="OBS09838.1"/>
    <property type="molecule type" value="Genomic_DNA"/>
</dbReference>
<dbReference type="Pfam" id="PF00460">
    <property type="entry name" value="Flg_bb_rod"/>
    <property type="match status" value="1"/>
</dbReference>
<dbReference type="STRING" id="160660.BJI67_05650"/>
<dbReference type="Proteomes" id="UP000029273">
    <property type="component" value="Unassembled WGS sequence"/>
</dbReference>
<evidence type="ECO:0000256" key="3">
    <source>
        <dbReference type="ARBA" id="ARBA00009677"/>
    </source>
</evidence>
<keyword evidence="11" id="KW-0969">Cilium</keyword>
<keyword evidence="12" id="KW-1185">Reference proteome</keyword>
<comment type="caution">
    <text evidence="11">The sequence shown here is derived from an EMBL/GenBank/DDBJ whole genome shotgun (WGS) entry which is preliminary data.</text>
</comment>
<dbReference type="PANTHER" id="PTHR30033">
    <property type="entry name" value="FLAGELLAR HOOK-ASSOCIATED PROTEIN 1"/>
    <property type="match status" value="1"/>
</dbReference>
<dbReference type="InterPro" id="IPR002371">
    <property type="entry name" value="FlgK"/>
</dbReference>
<dbReference type="GO" id="GO:0005576">
    <property type="term" value="C:extracellular region"/>
    <property type="evidence" value="ECO:0007669"/>
    <property type="project" value="UniProtKB-SubCell"/>
</dbReference>
<protein>
    <recommendedName>
        <fullName evidence="4">Flagellar hook-associated protein 1</fullName>
    </recommendedName>
</protein>
<dbReference type="AlphaFoldDB" id="A0A1A6C5K0"/>